<proteinExistence type="predicted"/>
<evidence type="ECO:0000256" key="1">
    <source>
        <dbReference type="SAM" id="MobiDB-lite"/>
    </source>
</evidence>
<feature type="compositionally biased region" description="Polar residues" evidence="1">
    <location>
        <begin position="45"/>
        <end position="62"/>
    </location>
</feature>
<dbReference type="EMBL" id="JANBUH010000064">
    <property type="protein sequence ID" value="KAJ2755411.1"/>
    <property type="molecule type" value="Genomic_DNA"/>
</dbReference>
<reference evidence="3" key="1">
    <citation type="submission" date="2022-07" db="EMBL/GenBank/DDBJ databases">
        <title>Phylogenomic reconstructions and comparative analyses of Kickxellomycotina fungi.</title>
        <authorList>
            <person name="Reynolds N.K."/>
            <person name="Stajich J.E."/>
            <person name="Barry K."/>
            <person name="Grigoriev I.V."/>
            <person name="Crous P."/>
            <person name="Smith M.E."/>
        </authorList>
    </citation>
    <scope>NUCLEOTIDE SEQUENCE</scope>
    <source>
        <strain evidence="3">BCRC 34297</strain>
    </source>
</reference>
<evidence type="ECO:0000313" key="4">
    <source>
        <dbReference type="Proteomes" id="UP001140011"/>
    </source>
</evidence>
<feature type="compositionally biased region" description="Basic and acidic residues" evidence="1">
    <location>
        <begin position="87"/>
        <end position="116"/>
    </location>
</feature>
<comment type="caution">
    <text evidence="3">The sequence shown here is derived from an EMBL/GenBank/DDBJ whole genome shotgun (WGS) entry which is preliminary data.</text>
</comment>
<dbReference type="AlphaFoldDB" id="A0A9W8H112"/>
<keyword evidence="4" id="KW-1185">Reference proteome</keyword>
<keyword evidence="2" id="KW-0732">Signal</keyword>
<dbReference type="OrthoDB" id="5592749at2759"/>
<evidence type="ECO:0000313" key="3">
    <source>
        <dbReference type="EMBL" id="KAJ2755411.1"/>
    </source>
</evidence>
<accession>A0A9W8H112</accession>
<gene>
    <name evidence="3" type="ORF">GGI19_001680</name>
</gene>
<feature type="signal peptide" evidence="2">
    <location>
        <begin position="1"/>
        <end position="18"/>
    </location>
</feature>
<protein>
    <submittedName>
        <fullName evidence="3">Uncharacterized protein</fullName>
    </submittedName>
</protein>
<sequence length="282" mass="29994">MRVSLAIAFTVAVVFVAARPVDVQAKGFALREQTALLRRDEGPTSGKQNNNDTRTSQASPPANDSRPPPNSQPGASSNSDHPPAKSPEPERGSGDNRVDPPQHNSDDGHAGAREQPRPQAQPQSQPKDERNDVHDGGNNNSNGNSNSNNNGQSSGNSNANANSNNSNGRQEESRPKGDNQGPRPDNNSRPVHEHFEQVQTPGGNPNNVDRLTHDVVNDDRNGVHTNIVQRVSVSGNNVNGQVTDRVVQGGNGVFVNGRGNTIVPPSFMNPTGPNGPNRGNRQ</sequence>
<feature type="compositionally biased region" description="Basic and acidic residues" evidence="1">
    <location>
        <begin position="126"/>
        <end position="135"/>
    </location>
</feature>
<feature type="chain" id="PRO_5040718789" evidence="2">
    <location>
        <begin position="19"/>
        <end position="282"/>
    </location>
</feature>
<organism evidence="3 4">
    <name type="scientific">Coemansia pectinata</name>
    <dbReference type="NCBI Taxonomy" id="1052879"/>
    <lineage>
        <taxon>Eukaryota</taxon>
        <taxon>Fungi</taxon>
        <taxon>Fungi incertae sedis</taxon>
        <taxon>Zoopagomycota</taxon>
        <taxon>Kickxellomycotina</taxon>
        <taxon>Kickxellomycetes</taxon>
        <taxon>Kickxellales</taxon>
        <taxon>Kickxellaceae</taxon>
        <taxon>Coemansia</taxon>
    </lineage>
</organism>
<evidence type="ECO:0000256" key="2">
    <source>
        <dbReference type="SAM" id="SignalP"/>
    </source>
</evidence>
<feature type="compositionally biased region" description="Low complexity" evidence="1">
    <location>
        <begin position="136"/>
        <end position="168"/>
    </location>
</feature>
<feature type="region of interest" description="Disordered" evidence="1">
    <location>
        <begin position="36"/>
        <end position="190"/>
    </location>
</feature>
<name>A0A9W8H112_9FUNG</name>
<dbReference type="Proteomes" id="UP001140011">
    <property type="component" value="Unassembled WGS sequence"/>
</dbReference>